<gene>
    <name evidence="7" type="ORF">MCHLO_10219</name>
</gene>
<dbReference type="PANTHER" id="PTHR13767:SF2">
    <property type="entry name" value="PSEUDOURIDYLATE SYNTHASE TRUB1"/>
    <property type="match status" value="1"/>
</dbReference>
<dbReference type="HAMAP" id="MF_01080">
    <property type="entry name" value="TruB_bact"/>
    <property type="match status" value="1"/>
</dbReference>
<keyword evidence="4" id="KW-0819">tRNA processing</keyword>
<protein>
    <recommendedName>
        <fullName evidence="3">tRNA pseudouridine(55) synthase</fullName>
        <ecNumber evidence="3">5.4.99.25</ecNumber>
    </recommendedName>
</protein>
<dbReference type="EMBL" id="DF848219">
    <property type="protein sequence ID" value="GAT53240.1"/>
    <property type="molecule type" value="Genomic_DNA"/>
</dbReference>
<evidence type="ECO:0000313" key="8">
    <source>
        <dbReference type="Proteomes" id="UP000815677"/>
    </source>
</evidence>
<dbReference type="NCBIfam" id="TIGR00431">
    <property type="entry name" value="TruB"/>
    <property type="match status" value="1"/>
</dbReference>
<dbReference type="Pfam" id="PF00701">
    <property type="entry name" value="DHDPS"/>
    <property type="match status" value="1"/>
</dbReference>
<keyword evidence="5" id="KW-0413">Isomerase</keyword>
<dbReference type="PRINTS" id="PR00146">
    <property type="entry name" value="DHPICSNTHASE"/>
</dbReference>
<sequence length="704" mass="76279">MLLRRFLSISTRTMPKATEYSLPVSAFFGVVKPSGSRSQISKKCADFGAGPSSMSVINDVKNLVARSKIFVAEDQLEKSKGKKISKRGKNDVKIGQGGTLDPLADGVLVVGVGKATKKLNQFLECVKEYRTTCLLGCETDSYDSEGARVKTAPWKHVTREMVEQALEKFRGEIQQVPPIFSALKMDGKPLYEYARKGIPLPRPIEARQATVHSLELVEWNADHEYRWPEKTLSTEEKAALQKALGSTELQEDSEEEGLPPTFVLTMRVSSGTYVRSIVHDVAHALGSAGHVVTLSRTRQGRFALTETEDGDRRCLPWETFEKAAEEEIGEDGWRPWERNLNYPDRTSDRAAFVRHLISRLSSAGVDNPPPPPQMTANTNGFHVHRSLKAGIWAPIPTFFLPHTEELDLAAFESHVLRVASAGVGPLLAGSMGEAIHLSPQERVILIRTARNVLDNAGLNSVPLVVGTGAASTRETLKLTADAAAAGADYAIVIASGYYAGALGPAALKAFFTEVAEKSAIPIFIYNYPGASGGIDLDSDLISELAAESPNICGVKLTCGNVGKLTRIADTVSSYSRENPFLVLGGFIDFLTPSTFAHGAGAITGLANLSPHAIRKLFDLSEAAKYDLTVLPEAQRLQGIIARADYTIAKTGIAGTKFLLERLYGYGGAPRRPLLPTPPDAGEALWQHPHTKALVAIERELSGKK</sequence>
<dbReference type="InterPro" id="IPR014780">
    <property type="entry name" value="tRNA_psdUridine_synth_TruB"/>
</dbReference>
<evidence type="ECO:0000259" key="6">
    <source>
        <dbReference type="Pfam" id="PF01509"/>
    </source>
</evidence>
<dbReference type="Gene3D" id="3.20.20.70">
    <property type="entry name" value="Aldolase class I"/>
    <property type="match status" value="1"/>
</dbReference>
<dbReference type="SUPFAM" id="SSF55120">
    <property type="entry name" value="Pseudouridine synthase"/>
    <property type="match status" value="1"/>
</dbReference>
<evidence type="ECO:0000256" key="4">
    <source>
        <dbReference type="ARBA" id="ARBA00022694"/>
    </source>
</evidence>
<comment type="catalytic activity">
    <reaction evidence="1">
        <text>a uridine in mRNA = a pseudouridine in mRNA</text>
        <dbReference type="Rhea" id="RHEA:56644"/>
        <dbReference type="Rhea" id="RHEA-COMP:14658"/>
        <dbReference type="Rhea" id="RHEA-COMP:14659"/>
        <dbReference type="ChEBI" id="CHEBI:65314"/>
        <dbReference type="ChEBI" id="CHEBI:65315"/>
    </reaction>
</comment>
<dbReference type="InterPro" id="IPR002501">
    <property type="entry name" value="PsdUridine_synth_N"/>
</dbReference>
<evidence type="ECO:0000313" key="7">
    <source>
        <dbReference type="EMBL" id="GAT53240.1"/>
    </source>
</evidence>
<evidence type="ECO:0000256" key="2">
    <source>
        <dbReference type="ARBA" id="ARBA00008999"/>
    </source>
</evidence>
<dbReference type="CDD" id="cd00408">
    <property type="entry name" value="DHDPS-like"/>
    <property type="match status" value="1"/>
</dbReference>
<keyword evidence="8" id="KW-1185">Reference proteome</keyword>
<evidence type="ECO:0000256" key="5">
    <source>
        <dbReference type="ARBA" id="ARBA00023235"/>
    </source>
</evidence>
<name>A0ABQ0LQ56_MYCCL</name>
<dbReference type="EC" id="5.4.99.25" evidence="3"/>
<organism evidence="7 8">
    <name type="scientific">Mycena chlorophos</name>
    <name type="common">Agaric fungus</name>
    <name type="synonym">Agaricus chlorophos</name>
    <dbReference type="NCBI Taxonomy" id="658473"/>
    <lineage>
        <taxon>Eukaryota</taxon>
        <taxon>Fungi</taxon>
        <taxon>Dikarya</taxon>
        <taxon>Basidiomycota</taxon>
        <taxon>Agaricomycotina</taxon>
        <taxon>Agaricomycetes</taxon>
        <taxon>Agaricomycetidae</taxon>
        <taxon>Agaricales</taxon>
        <taxon>Marasmiineae</taxon>
        <taxon>Mycenaceae</taxon>
        <taxon>Mycena</taxon>
    </lineage>
</organism>
<dbReference type="InterPro" id="IPR013785">
    <property type="entry name" value="Aldolase_TIM"/>
</dbReference>
<comment type="similarity">
    <text evidence="2">Belongs to the pseudouridine synthase TruB family.</text>
</comment>
<evidence type="ECO:0000256" key="3">
    <source>
        <dbReference type="ARBA" id="ARBA00012787"/>
    </source>
</evidence>
<dbReference type="Proteomes" id="UP000815677">
    <property type="component" value="Unassembled WGS sequence"/>
</dbReference>
<dbReference type="SUPFAM" id="SSF51569">
    <property type="entry name" value="Aldolase"/>
    <property type="match status" value="1"/>
</dbReference>
<dbReference type="Pfam" id="PF01509">
    <property type="entry name" value="TruB_N"/>
    <property type="match status" value="1"/>
</dbReference>
<dbReference type="InterPro" id="IPR002220">
    <property type="entry name" value="DapA-like"/>
</dbReference>
<accession>A0ABQ0LQ56</accession>
<dbReference type="SMART" id="SM01130">
    <property type="entry name" value="DHDPS"/>
    <property type="match status" value="1"/>
</dbReference>
<feature type="domain" description="Pseudouridine synthase II N-terminal" evidence="6">
    <location>
        <begin position="90"/>
        <end position="222"/>
    </location>
</feature>
<dbReference type="InterPro" id="IPR020103">
    <property type="entry name" value="PsdUridine_synth_cat_dom_sf"/>
</dbReference>
<evidence type="ECO:0000256" key="1">
    <source>
        <dbReference type="ARBA" id="ARBA00001166"/>
    </source>
</evidence>
<reference evidence="7" key="1">
    <citation type="submission" date="2014-09" db="EMBL/GenBank/DDBJ databases">
        <title>Genome sequence of the luminous mushroom Mycena chlorophos for searching fungal bioluminescence genes.</title>
        <authorList>
            <person name="Tanaka Y."/>
            <person name="Kasuga D."/>
            <person name="Oba Y."/>
            <person name="Hase S."/>
            <person name="Sato K."/>
            <person name="Oba Y."/>
            <person name="Sakakibara Y."/>
        </authorList>
    </citation>
    <scope>NUCLEOTIDE SEQUENCE</scope>
</reference>
<dbReference type="Gene3D" id="3.30.2350.10">
    <property type="entry name" value="Pseudouridine synthase"/>
    <property type="match status" value="1"/>
</dbReference>
<dbReference type="PANTHER" id="PTHR13767">
    <property type="entry name" value="TRNA-PSEUDOURIDINE SYNTHASE"/>
    <property type="match status" value="1"/>
</dbReference>
<proteinExistence type="inferred from homology"/>